<evidence type="ECO:0000313" key="3">
    <source>
        <dbReference type="EMBL" id="KAG5606089.1"/>
    </source>
</evidence>
<feature type="compositionally biased region" description="Basic and acidic residues" evidence="1">
    <location>
        <begin position="539"/>
        <end position="550"/>
    </location>
</feature>
<accession>A0A9J5YZK7</accession>
<dbReference type="InterPro" id="IPR040256">
    <property type="entry name" value="At4g02000-like"/>
</dbReference>
<dbReference type="Proteomes" id="UP000824120">
    <property type="component" value="Chromosome 5"/>
</dbReference>
<feature type="region of interest" description="Disordered" evidence="1">
    <location>
        <begin position="508"/>
        <end position="550"/>
    </location>
</feature>
<name>A0A9J5YZK7_SOLCO</name>
<evidence type="ECO:0000259" key="2">
    <source>
        <dbReference type="Pfam" id="PF14111"/>
    </source>
</evidence>
<dbReference type="InterPro" id="IPR025558">
    <property type="entry name" value="DUF4283"/>
</dbReference>
<proteinExistence type="predicted"/>
<dbReference type="PANTHER" id="PTHR31286">
    <property type="entry name" value="GLYCINE-RICH CELL WALL STRUCTURAL PROTEIN 1.8-LIKE"/>
    <property type="match status" value="1"/>
</dbReference>
<sequence>MLNQGNNKDKEHTPNQMVEVMNQEEMIKSTKVITDENMQGKLQVDEPVAAKQNQERNIPKTNEQARTSMVKQHNNGEKVIWKVKDKSNPNATKQRGRRKSTKQYQHGGRNNSLQIPDPAPPTLTQSLATRLRANQLKNATPLIIDQPIITTRQGYPSITFSKEDFLGKMLGRCKYTLVRKFFNVMPKMEAIKKSFIAQTQLTGGVKIAHFNSRHIYIDLDNEADHISVWTKQKMCIAGQSMKLQMWTPIFKLTEETPIVLIWITLPELPWHCHYMDILTPLLSLIGKVLYLDSATMQKTRGSVAKVRVQIDITKERPQHVWLGFSEKDPNLGKWQIIEYEDVPPYYIYCKHQGHVIGECPLKEKDEEIKKNKDQEAANKIQEKQNIQNLNGIQPQAQTKENMQPYQQATDWKHTEKNNTNNEEQWQVQKQQANSIKEQQKLQQSGMTSNTPVNVNEKSSNQISTLPSLVIVDVDDHCDDNDIPAPVSPLVVAAKVIGRRLDVQEKTFNLQEGDPRGRVVNHAPATTPNDTPQHQKKVHPTKEKGRDTPNQ</sequence>
<dbReference type="Pfam" id="PF14111">
    <property type="entry name" value="DUF4283"/>
    <property type="match status" value="1"/>
</dbReference>
<evidence type="ECO:0000256" key="1">
    <source>
        <dbReference type="SAM" id="MobiDB-lite"/>
    </source>
</evidence>
<feature type="compositionally biased region" description="Polar residues" evidence="1">
    <location>
        <begin position="102"/>
        <end position="114"/>
    </location>
</feature>
<gene>
    <name evidence="3" type="ORF">H5410_027581</name>
</gene>
<feature type="compositionally biased region" description="Basic and acidic residues" evidence="1">
    <location>
        <begin position="74"/>
        <end position="87"/>
    </location>
</feature>
<comment type="caution">
    <text evidence="3">The sequence shown here is derived from an EMBL/GenBank/DDBJ whole genome shotgun (WGS) entry which is preliminary data.</text>
</comment>
<dbReference type="EMBL" id="JACXVP010000005">
    <property type="protein sequence ID" value="KAG5606089.1"/>
    <property type="molecule type" value="Genomic_DNA"/>
</dbReference>
<feature type="compositionally biased region" description="Polar residues" evidence="1">
    <location>
        <begin position="59"/>
        <end position="73"/>
    </location>
</feature>
<reference evidence="3 4" key="1">
    <citation type="submission" date="2020-09" db="EMBL/GenBank/DDBJ databases">
        <title>De no assembly of potato wild relative species, Solanum commersonii.</title>
        <authorList>
            <person name="Cho K."/>
        </authorList>
    </citation>
    <scope>NUCLEOTIDE SEQUENCE [LARGE SCALE GENOMIC DNA]</scope>
    <source>
        <strain evidence="3">LZ3.2</strain>
        <tissue evidence="3">Leaf</tissue>
    </source>
</reference>
<dbReference type="PANTHER" id="PTHR31286:SF177">
    <property type="entry name" value="ENDONUCLEASE_EXONUCLEASE_PHOSPHATASE"/>
    <property type="match status" value="1"/>
</dbReference>
<feature type="region of interest" description="Disordered" evidence="1">
    <location>
        <begin position="46"/>
        <end position="119"/>
    </location>
</feature>
<keyword evidence="4" id="KW-1185">Reference proteome</keyword>
<feature type="region of interest" description="Disordered" evidence="1">
    <location>
        <begin position="429"/>
        <end position="459"/>
    </location>
</feature>
<dbReference type="AlphaFoldDB" id="A0A9J5YZK7"/>
<organism evidence="3 4">
    <name type="scientific">Solanum commersonii</name>
    <name type="common">Commerson's wild potato</name>
    <name type="synonym">Commerson's nightshade</name>
    <dbReference type="NCBI Taxonomy" id="4109"/>
    <lineage>
        <taxon>Eukaryota</taxon>
        <taxon>Viridiplantae</taxon>
        <taxon>Streptophyta</taxon>
        <taxon>Embryophyta</taxon>
        <taxon>Tracheophyta</taxon>
        <taxon>Spermatophyta</taxon>
        <taxon>Magnoliopsida</taxon>
        <taxon>eudicotyledons</taxon>
        <taxon>Gunneridae</taxon>
        <taxon>Pentapetalae</taxon>
        <taxon>asterids</taxon>
        <taxon>lamiids</taxon>
        <taxon>Solanales</taxon>
        <taxon>Solanaceae</taxon>
        <taxon>Solanoideae</taxon>
        <taxon>Solaneae</taxon>
        <taxon>Solanum</taxon>
    </lineage>
</organism>
<protein>
    <recommendedName>
        <fullName evidence="2">DUF4283 domain-containing protein</fullName>
    </recommendedName>
</protein>
<feature type="domain" description="DUF4283" evidence="2">
    <location>
        <begin position="171"/>
        <end position="254"/>
    </location>
</feature>
<dbReference type="OrthoDB" id="1751950at2759"/>
<evidence type="ECO:0000313" key="4">
    <source>
        <dbReference type="Proteomes" id="UP000824120"/>
    </source>
</evidence>